<accession>A0A4Q9LJZ6</accession>
<dbReference type="EMBL" id="PITI01000150">
    <property type="protein sequence ID" value="TBU08357.1"/>
    <property type="molecule type" value="Genomic_DNA"/>
</dbReference>
<sequence length="86" mass="10046">MKKVVLKQKIKKNIIPFIIQGGTTLEEPINNIKGRVVFGRRDSSGERGRIKHIKMGKKILTKNFIHGLLYYYIDCNNYDIDRKIIN</sequence>
<evidence type="ECO:0000313" key="1">
    <source>
        <dbReference type="EMBL" id="TBU08357.1"/>
    </source>
</evidence>
<evidence type="ECO:0000313" key="2">
    <source>
        <dbReference type="Proteomes" id="UP000291404"/>
    </source>
</evidence>
<name>A0A4Q9LJZ6_9MICR</name>
<gene>
    <name evidence="1" type="ORF">CWI36_0150p0060</name>
</gene>
<comment type="caution">
    <text evidence="1">The sequence shown here is derived from an EMBL/GenBank/DDBJ whole genome shotgun (WGS) entry which is preliminary data.</text>
</comment>
<protein>
    <submittedName>
        <fullName evidence="1">Uncharacterized protein</fullName>
    </submittedName>
</protein>
<dbReference type="Proteomes" id="UP000291404">
    <property type="component" value="Unassembled WGS sequence"/>
</dbReference>
<dbReference type="AlphaFoldDB" id="A0A4Q9LJZ6"/>
<keyword evidence="2" id="KW-1185">Reference proteome</keyword>
<organism evidence="1 2">
    <name type="scientific">Hamiltosporidium magnivora</name>
    <dbReference type="NCBI Taxonomy" id="148818"/>
    <lineage>
        <taxon>Eukaryota</taxon>
        <taxon>Fungi</taxon>
        <taxon>Fungi incertae sedis</taxon>
        <taxon>Microsporidia</taxon>
        <taxon>Dubosqiidae</taxon>
        <taxon>Hamiltosporidium</taxon>
    </lineage>
</organism>
<dbReference type="VEuPathDB" id="MicrosporidiaDB:CWI36_0150p0060"/>
<proteinExistence type="predicted"/>
<reference evidence="1 2" key="1">
    <citation type="submission" date="2017-12" db="EMBL/GenBank/DDBJ databases">
        <authorList>
            <person name="Pombert J.-F."/>
            <person name="Haag K.L."/>
            <person name="Ebert D."/>
        </authorList>
    </citation>
    <scope>NUCLEOTIDE SEQUENCE [LARGE SCALE GENOMIC DNA]</scope>
    <source>
        <strain evidence="1">BE-OM-2</strain>
    </source>
</reference>